<evidence type="ECO:0000313" key="1">
    <source>
        <dbReference type="EMBL" id="KAK3371315.1"/>
    </source>
</evidence>
<gene>
    <name evidence="1" type="ORF">B0T24DRAFT_315544</name>
</gene>
<protein>
    <submittedName>
        <fullName evidence="1">Uncharacterized protein</fullName>
    </submittedName>
</protein>
<reference evidence="1" key="1">
    <citation type="journal article" date="2023" name="Mol. Phylogenet. Evol.">
        <title>Genome-scale phylogeny and comparative genomics of the fungal order Sordariales.</title>
        <authorList>
            <person name="Hensen N."/>
            <person name="Bonometti L."/>
            <person name="Westerberg I."/>
            <person name="Brannstrom I.O."/>
            <person name="Guillou S."/>
            <person name="Cros-Aarteil S."/>
            <person name="Calhoun S."/>
            <person name="Haridas S."/>
            <person name="Kuo A."/>
            <person name="Mondo S."/>
            <person name="Pangilinan J."/>
            <person name="Riley R."/>
            <person name="LaButti K."/>
            <person name="Andreopoulos B."/>
            <person name="Lipzen A."/>
            <person name="Chen C."/>
            <person name="Yan M."/>
            <person name="Daum C."/>
            <person name="Ng V."/>
            <person name="Clum A."/>
            <person name="Steindorff A."/>
            <person name="Ohm R.A."/>
            <person name="Martin F."/>
            <person name="Silar P."/>
            <person name="Natvig D.O."/>
            <person name="Lalanne C."/>
            <person name="Gautier V."/>
            <person name="Ament-Velasquez S.L."/>
            <person name="Kruys A."/>
            <person name="Hutchinson M.I."/>
            <person name="Powell A.J."/>
            <person name="Barry K."/>
            <person name="Miller A.N."/>
            <person name="Grigoriev I.V."/>
            <person name="Debuchy R."/>
            <person name="Gladieux P."/>
            <person name="Hiltunen Thoren M."/>
            <person name="Johannesson H."/>
        </authorList>
    </citation>
    <scope>NUCLEOTIDE SEQUENCE</scope>
    <source>
        <strain evidence="1">CBS 958.72</strain>
    </source>
</reference>
<name>A0AAE0K8G0_9PEZI</name>
<organism evidence="1 2">
    <name type="scientific">Lasiosphaeria ovina</name>
    <dbReference type="NCBI Taxonomy" id="92902"/>
    <lineage>
        <taxon>Eukaryota</taxon>
        <taxon>Fungi</taxon>
        <taxon>Dikarya</taxon>
        <taxon>Ascomycota</taxon>
        <taxon>Pezizomycotina</taxon>
        <taxon>Sordariomycetes</taxon>
        <taxon>Sordariomycetidae</taxon>
        <taxon>Sordariales</taxon>
        <taxon>Lasiosphaeriaceae</taxon>
        <taxon>Lasiosphaeria</taxon>
    </lineage>
</organism>
<dbReference type="EMBL" id="JAULSN010000005">
    <property type="protein sequence ID" value="KAK3371315.1"/>
    <property type="molecule type" value="Genomic_DNA"/>
</dbReference>
<sequence length="98" mass="10216">MFLGRLNRGSSIAAVPTIVSLFFLPPGGLLGGGRGVPNGLQRETGILGSGLLEFLELGSLDLAGGECSCLSGFWRQRRELVSYSGASGVTAYPGSWRV</sequence>
<keyword evidence="2" id="KW-1185">Reference proteome</keyword>
<dbReference type="Proteomes" id="UP001287356">
    <property type="component" value="Unassembled WGS sequence"/>
</dbReference>
<evidence type="ECO:0000313" key="2">
    <source>
        <dbReference type="Proteomes" id="UP001287356"/>
    </source>
</evidence>
<accession>A0AAE0K8G0</accession>
<dbReference type="AlphaFoldDB" id="A0AAE0K8G0"/>
<proteinExistence type="predicted"/>
<reference evidence="1" key="2">
    <citation type="submission" date="2023-06" db="EMBL/GenBank/DDBJ databases">
        <authorList>
            <consortium name="Lawrence Berkeley National Laboratory"/>
            <person name="Haridas S."/>
            <person name="Hensen N."/>
            <person name="Bonometti L."/>
            <person name="Westerberg I."/>
            <person name="Brannstrom I.O."/>
            <person name="Guillou S."/>
            <person name="Cros-Aarteil S."/>
            <person name="Calhoun S."/>
            <person name="Kuo A."/>
            <person name="Mondo S."/>
            <person name="Pangilinan J."/>
            <person name="Riley R."/>
            <person name="Labutti K."/>
            <person name="Andreopoulos B."/>
            <person name="Lipzen A."/>
            <person name="Chen C."/>
            <person name="Yanf M."/>
            <person name="Daum C."/>
            <person name="Ng V."/>
            <person name="Clum A."/>
            <person name="Steindorff A."/>
            <person name="Ohm R."/>
            <person name="Martin F."/>
            <person name="Silar P."/>
            <person name="Natvig D."/>
            <person name="Lalanne C."/>
            <person name="Gautier V."/>
            <person name="Ament-Velasquez S.L."/>
            <person name="Kruys A."/>
            <person name="Hutchinson M.I."/>
            <person name="Powell A.J."/>
            <person name="Barry K."/>
            <person name="Miller A.N."/>
            <person name="Grigoriev I.V."/>
            <person name="Debuchy R."/>
            <person name="Gladieux P."/>
            <person name="Thoren M.H."/>
            <person name="Johannesson H."/>
        </authorList>
    </citation>
    <scope>NUCLEOTIDE SEQUENCE</scope>
    <source>
        <strain evidence="1">CBS 958.72</strain>
    </source>
</reference>
<comment type="caution">
    <text evidence="1">The sequence shown here is derived from an EMBL/GenBank/DDBJ whole genome shotgun (WGS) entry which is preliminary data.</text>
</comment>